<keyword evidence="2" id="KW-1185">Reference proteome</keyword>
<evidence type="ECO:0000313" key="2">
    <source>
        <dbReference type="Proteomes" id="UP000077667"/>
    </source>
</evidence>
<dbReference type="AlphaFoldDB" id="A0A1A9I8T0"/>
<evidence type="ECO:0000313" key="1">
    <source>
        <dbReference type="EMBL" id="ANH83120.1"/>
    </source>
</evidence>
<dbReference type="InterPro" id="IPR058087">
    <property type="entry name" value="XAC2610_dom"/>
</dbReference>
<dbReference type="KEGG" id="nia:A8C56_20965"/>
<accession>A0A1A9I8T0</accession>
<proteinExistence type="predicted"/>
<organism evidence="1 2">
    <name type="scientific">Niabella ginsenosidivorans</name>
    <dbReference type="NCBI Taxonomy" id="1176587"/>
    <lineage>
        <taxon>Bacteria</taxon>
        <taxon>Pseudomonadati</taxon>
        <taxon>Bacteroidota</taxon>
        <taxon>Chitinophagia</taxon>
        <taxon>Chitinophagales</taxon>
        <taxon>Chitinophagaceae</taxon>
        <taxon>Niabella</taxon>
    </lineage>
</organism>
<dbReference type="Proteomes" id="UP000077667">
    <property type="component" value="Chromosome"/>
</dbReference>
<protein>
    <submittedName>
        <fullName evidence="1">Uncharacterized protein</fullName>
    </submittedName>
</protein>
<name>A0A1A9I8T0_9BACT</name>
<dbReference type="STRING" id="1176587.A8C56_20965"/>
<sequence length="614" mass="70694">MMQAQLPGACIYRLFPTSDNIFPMEHYTRYMVNPGRFYEVNLVPHKGIAQYGLRYALAAIDTATGIMKIALLRDTVSKSGKEKLKQLVSGGFYNGRRVPVFAQAFPVTGDCVSPEPVMDGAFPDHPDIEGQWRFGRSFTGYSNLLAFIVLPPLRGQLQRYDSSSRSSRYGNRFTFEESFFYPHDRRAPYRNLIFTFDHDGIPLYKSTMPHTPVMSRFRRGEYIAVRRDSADWLFADRIIIQPDTAMHYIPDTGLPPNDSKLQIKSGWVKKEDLVTNPWIKQKQQTRQFRFEISCTSAGPGDEPANIEAIRIINKRTGKRQVIFNKAFFKQDPADVVQVRDCNFDGHPDIWLSARYISDVANISHDYHIYNAHSGQFEYNKQLSNLSNVEIDPARKCISTDWRGGAGYHGGEQYIFVKDTLQKVFYWSREQMASGYFAENRTGKLVNGNWVEEVYPSGRIFADSSAVYNFPVDIKKPVGKLVKDDYAFIRKETPLWYYVEAVSNTQKDIKGWIRKEAMLPGFSLQLKSETLLFRFEAADTNTIVAIRILNKAARQPMQIITGVQYPAVDSLFQTGDYNADGLPDFRIETNRDEQRVYYDEYLFDNVTQLFRKKEE</sequence>
<dbReference type="EMBL" id="CP015772">
    <property type="protein sequence ID" value="ANH83120.1"/>
    <property type="molecule type" value="Genomic_DNA"/>
</dbReference>
<reference evidence="1 2" key="1">
    <citation type="submission" date="2016-05" db="EMBL/GenBank/DDBJ databases">
        <title>Niabella ginsenosidivorans BS26 whole genome sequencing.</title>
        <authorList>
            <person name="Im W.T."/>
            <person name="Siddiqi M.Z."/>
        </authorList>
    </citation>
    <scope>NUCLEOTIDE SEQUENCE [LARGE SCALE GENOMIC DNA]</scope>
    <source>
        <strain evidence="1 2">BS26</strain>
    </source>
</reference>
<dbReference type="NCBIfam" id="NF047539">
    <property type="entry name" value="XAC2610_fam"/>
    <property type="match status" value="1"/>
</dbReference>
<gene>
    <name evidence="1" type="ORF">A8C56_20965</name>
</gene>